<keyword evidence="4 10" id="KW-1133">Transmembrane helix</keyword>
<dbReference type="PRINTS" id="PR00762">
    <property type="entry name" value="CLCHANNEL"/>
</dbReference>
<feature type="signal peptide" evidence="11">
    <location>
        <begin position="1"/>
        <end position="21"/>
    </location>
</feature>
<evidence type="ECO:0000256" key="5">
    <source>
        <dbReference type="ARBA" id="ARBA00023065"/>
    </source>
</evidence>
<name>A0ABD3PIQ0_9STRA</name>
<evidence type="ECO:0000256" key="7">
    <source>
        <dbReference type="ARBA" id="ARBA00023173"/>
    </source>
</evidence>
<organism evidence="12 13">
    <name type="scientific">Cyclotella atomus</name>
    <dbReference type="NCBI Taxonomy" id="382360"/>
    <lineage>
        <taxon>Eukaryota</taxon>
        <taxon>Sar</taxon>
        <taxon>Stramenopiles</taxon>
        <taxon>Ochrophyta</taxon>
        <taxon>Bacillariophyta</taxon>
        <taxon>Coscinodiscophyceae</taxon>
        <taxon>Thalassiosirophycidae</taxon>
        <taxon>Stephanodiscales</taxon>
        <taxon>Stephanodiscaceae</taxon>
        <taxon>Cyclotella</taxon>
    </lineage>
</organism>
<evidence type="ECO:0000256" key="10">
    <source>
        <dbReference type="SAM" id="Phobius"/>
    </source>
</evidence>
<feature type="transmembrane region" description="Helical" evidence="10">
    <location>
        <begin position="183"/>
        <end position="201"/>
    </location>
</feature>
<dbReference type="CDD" id="cd00400">
    <property type="entry name" value="Voltage_gated_ClC"/>
    <property type="match status" value="1"/>
</dbReference>
<keyword evidence="8" id="KW-0868">Chloride</keyword>
<comment type="subcellular location">
    <subcellularLocation>
        <location evidence="1">Membrane</location>
        <topology evidence="1">Multi-pass membrane protein</topology>
    </subcellularLocation>
</comment>
<reference evidence="12 13" key="1">
    <citation type="submission" date="2024-10" db="EMBL/GenBank/DDBJ databases">
        <title>Updated reference genomes for cyclostephanoid diatoms.</title>
        <authorList>
            <person name="Roberts W.R."/>
            <person name="Alverson A.J."/>
        </authorList>
    </citation>
    <scope>NUCLEOTIDE SEQUENCE [LARGE SCALE GENOMIC DNA]</scope>
    <source>
        <strain evidence="12 13">AJA010-31</strain>
    </source>
</reference>
<evidence type="ECO:0008006" key="14">
    <source>
        <dbReference type="Google" id="ProtNLM"/>
    </source>
</evidence>
<comment type="caution">
    <text evidence="12">The sequence shown here is derived from an EMBL/GenBank/DDBJ whole genome shotgun (WGS) entry which is preliminary data.</text>
</comment>
<feature type="transmembrane region" description="Helical" evidence="10">
    <location>
        <begin position="389"/>
        <end position="409"/>
    </location>
</feature>
<dbReference type="InterPro" id="IPR001807">
    <property type="entry name" value="ClC"/>
</dbReference>
<dbReference type="GO" id="GO:0034707">
    <property type="term" value="C:chloride channel complex"/>
    <property type="evidence" value="ECO:0007669"/>
    <property type="project" value="UniProtKB-KW"/>
</dbReference>
<feature type="transmembrane region" description="Helical" evidence="10">
    <location>
        <begin position="429"/>
        <end position="450"/>
    </location>
</feature>
<dbReference type="Pfam" id="PF00654">
    <property type="entry name" value="Voltage_CLC"/>
    <property type="match status" value="2"/>
</dbReference>
<dbReference type="PANTHER" id="PTHR43427:SF6">
    <property type="entry name" value="CHLORIDE CHANNEL PROTEIN CLC-E"/>
    <property type="match status" value="1"/>
</dbReference>
<evidence type="ECO:0000256" key="6">
    <source>
        <dbReference type="ARBA" id="ARBA00023136"/>
    </source>
</evidence>
<keyword evidence="6 10" id="KW-0472">Membrane</keyword>
<keyword evidence="2" id="KW-0813">Transport</keyword>
<dbReference type="GO" id="GO:0005254">
    <property type="term" value="F:chloride channel activity"/>
    <property type="evidence" value="ECO:0007669"/>
    <property type="project" value="UniProtKB-KW"/>
</dbReference>
<keyword evidence="13" id="KW-1185">Reference proteome</keyword>
<feature type="chain" id="PRO_5044741129" description="Chloride channel protein" evidence="11">
    <location>
        <begin position="22"/>
        <end position="677"/>
    </location>
</feature>
<keyword evidence="3 10" id="KW-0812">Transmembrane</keyword>
<feature type="transmembrane region" description="Helical" evidence="10">
    <location>
        <begin position="579"/>
        <end position="602"/>
    </location>
</feature>
<evidence type="ECO:0000313" key="12">
    <source>
        <dbReference type="EMBL" id="KAL3787797.1"/>
    </source>
</evidence>
<feature type="transmembrane region" description="Helical" evidence="10">
    <location>
        <begin position="517"/>
        <end position="539"/>
    </location>
</feature>
<dbReference type="SUPFAM" id="SSF81340">
    <property type="entry name" value="Clc chloride channel"/>
    <property type="match status" value="2"/>
</dbReference>
<keyword evidence="11" id="KW-0732">Signal</keyword>
<gene>
    <name evidence="12" type="ORF">ACHAWO_004584</name>
</gene>
<keyword evidence="9" id="KW-0407">Ion channel</keyword>
<protein>
    <recommendedName>
        <fullName evidence="14">Chloride channel protein</fullName>
    </recommendedName>
</protein>
<keyword evidence="5" id="KW-0406">Ion transport</keyword>
<dbReference type="Proteomes" id="UP001530400">
    <property type="component" value="Unassembled WGS sequence"/>
</dbReference>
<evidence type="ECO:0000256" key="9">
    <source>
        <dbReference type="ARBA" id="ARBA00023303"/>
    </source>
</evidence>
<evidence type="ECO:0000256" key="2">
    <source>
        <dbReference type="ARBA" id="ARBA00022448"/>
    </source>
</evidence>
<dbReference type="AlphaFoldDB" id="A0ABD3PIQ0"/>
<evidence type="ECO:0000256" key="3">
    <source>
        <dbReference type="ARBA" id="ARBA00022692"/>
    </source>
</evidence>
<feature type="transmembrane region" description="Helical" evidence="10">
    <location>
        <begin position="546"/>
        <end position="567"/>
    </location>
</feature>
<dbReference type="InterPro" id="IPR050368">
    <property type="entry name" value="ClC-type_chloride_channel"/>
</dbReference>
<sequence>MAMHSIQILCLACIFFICTDAFRNAAVNPIRPRSFTTNIRYGAGAPKSHRLVLQMVSPPIKEDVNGDTNKSYKDVDNLDVTNDPLGKESVSSSAKAASLQPLASPNKRTLPRNWLGEKGYVLSTAALIGLATGTNIAVFKKAVELVREILYGDGIELPAWIDELYIGAGSAFSEEHFLKLSEIIPVALAPAVGGLLVGVLLKVGVDLDAIRAINANPPQSLITCTKNLTPLPQRNDFSRFSRKAIGATITLGTGNSLGPEGPSVEAGMSLSRLLMNDEIFARLNWVFGTLEDSSMTEVQRVNRKLARDRLLLACGAAAGVSAGFNAPLSGVFFALEIVQNALVSVDLPLGKKDIWDDDSEFDELNDTEEDEDMQSYATVGGEALASQQINISAILLASVVSALTIQLLIGNELSLRLGDFNLKNPLLELPLYLLLGAMSGVVAAIFSGVAQYSKSVFDGEEGPEMARELFQSMPKYAKPVIASLFCGIVGTFIPQVLFFGYETLNGLFLNNELPTEYLLLLLVAKLLTTAVSASSGLVGGTFAPSLFLGGVLGAGFHNVASGVIDTFAKANPDLLSYPIIQGISGLPAFSMVGAASVLAALFRAPLTASLLLFECTRNYDVILPLMASAGVASLTGDIVEKWLDEDQRDKDPVSWGDLANRLYDKSDEEICNVPSDE</sequence>
<feature type="transmembrane region" description="Helical" evidence="10">
    <location>
        <begin position="476"/>
        <end position="497"/>
    </location>
</feature>
<evidence type="ECO:0000256" key="4">
    <source>
        <dbReference type="ARBA" id="ARBA00022989"/>
    </source>
</evidence>
<evidence type="ECO:0000256" key="11">
    <source>
        <dbReference type="SAM" id="SignalP"/>
    </source>
</evidence>
<evidence type="ECO:0000313" key="13">
    <source>
        <dbReference type="Proteomes" id="UP001530400"/>
    </source>
</evidence>
<proteinExistence type="predicted"/>
<accession>A0ABD3PIQ0</accession>
<evidence type="ECO:0000256" key="8">
    <source>
        <dbReference type="ARBA" id="ARBA00023214"/>
    </source>
</evidence>
<evidence type="ECO:0000256" key="1">
    <source>
        <dbReference type="ARBA" id="ARBA00004141"/>
    </source>
</evidence>
<dbReference type="Gene3D" id="1.10.3080.10">
    <property type="entry name" value="Clc chloride channel"/>
    <property type="match status" value="1"/>
</dbReference>
<dbReference type="EMBL" id="JALLPJ020000596">
    <property type="protein sequence ID" value="KAL3787797.1"/>
    <property type="molecule type" value="Genomic_DNA"/>
</dbReference>
<dbReference type="InterPro" id="IPR014743">
    <property type="entry name" value="Cl-channel_core"/>
</dbReference>
<keyword evidence="7" id="KW-0869">Chloride channel</keyword>
<dbReference type="PANTHER" id="PTHR43427">
    <property type="entry name" value="CHLORIDE CHANNEL PROTEIN CLC-E"/>
    <property type="match status" value="1"/>
</dbReference>